<dbReference type="AlphaFoldDB" id="A0A0C3D754"/>
<dbReference type="PANTHER" id="PTHR43586">
    <property type="entry name" value="CYSTEINE DESULFURASE"/>
    <property type="match status" value="1"/>
</dbReference>
<dbReference type="OrthoDB" id="420046at2759"/>
<dbReference type="InterPro" id="IPR000192">
    <property type="entry name" value="Aminotrans_V_dom"/>
</dbReference>
<dbReference type="InParanoid" id="A0A0C3D754"/>
<dbReference type="HOGENOM" id="CLU_003433_2_2_1"/>
<dbReference type="PANTHER" id="PTHR43586:SF21">
    <property type="entry name" value="PYRIDOXAL PHOSPHATE (PLP)-DEPENDENT ASPARTATE AMINOTRANSFERASE SUPERFAMILY"/>
    <property type="match status" value="1"/>
</dbReference>
<gene>
    <name evidence="2" type="ORF">OIDMADRAFT_43655</name>
</gene>
<dbReference type="Gene3D" id="3.40.640.10">
    <property type="entry name" value="Type I PLP-dependent aspartate aminotransferase-like (Major domain)"/>
    <property type="match status" value="1"/>
</dbReference>
<dbReference type="EMBL" id="KN832881">
    <property type="protein sequence ID" value="KIM97727.1"/>
    <property type="molecule type" value="Genomic_DNA"/>
</dbReference>
<evidence type="ECO:0000313" key="2">
    <source>
        <dbReference type="EMBL" id="KIM97727.1"/>
    </source>
</evidence>
<dbReference type="InterPro" id="IPR015422">
    <property type="entry name" value="PyrdxlP-dep_Trfase_small"/>
</dbReference>
<evidence type="ECO:0000259" key="1">
    <source>
        <dbReference type="Pfam" id="PF00266"/>
    </source>
</evidence>
<dbReference type="STRING" id="913774.A0A0C3D754"/>
<name>A0A0C3D754_OIDMZ</name>
<reference evidence="2 3" key="1">
    <citation type="submission" date="2014-04" db="EMBL/GenBank/DDBJ databases">
        <authorList>
            <consortium name="DOE Joint Genome Institute"/>
            <person name="Kuo A."/>
            <person name="Martino E."/>
            <person name="Perotto S."/>
            <person name="Kohler A."/>
            <person name="Nagy L.G."/>
            <person name="Floudas D."/>
            <person name="Copeland A."/>
            <person name="Barry K.W."/>
            <person name="Cichocki N."/>
            <person name="Veneault-Fourrey C."/>
            <person name="LaButti K."/>
            <person name="Lindquist E.A."/>
            <person name="Lipzen A."/>
            <person name="Lundell T."/>
            <person name="Morin E."/>
            <person name="Murat C."/>
            <person name="Sun H."/>
            <person name="Tunlid A."/>
            <person name="Henrissat B."/>
            <person name="Grigoriev I.V."/>
            <person name="Hibbett D.S."/>
            <person name="Martin F."/>
            <person name="Nordberg H.P."/>
            <person name="Cantor M.N."/>
            <person name="Hua S.X."/>
        </authorList>
    </citation>
    <scope>NUCLEOTIDE SEQUENCE [LARGE SCALE GENOMIC DNA]</scope>
    <source>
        <strain evidence="2 3">Zn</strain>
    </source>
</reference>
<sequence>MGSLNITAARHCFPALAQPQVFFDNAGGSQTLGAVIDSVSAYLSKTNVQLGASYAVGLKSTSLYSAGYEAAAKYINASPEEIVLGPSTTQLFRNLSAALSFPAGSEVIISKLDHEANIASWVALATQQSLVIKWWAPTPSTNPKLLVSDLKDLLSEKTVLVACTHASNILGTIHDIKEIAETVHGVKGALLCVDAVAYAPHRKINVKDLGVDFYAFSWYKVYGPHISLLYAASSVLSRVQSLGHFFNPSSTLENKLGLAGSNYELTSSIPSVLSYLSSPLIFQSIEVHEYELQSILLSYLCSHQKVVVFGEKDPDTKKRVSTISFVVNGRKSKDIVEEVDKVTGGRMGIRWGSFYANRLIEEILGLDPKDGVIRASMVHYNTVDEVKQLIEVLEIVLPKPDL</sequence>
<proteinExistence type="predicted"/>
<evidence type="ECO:0000313" key="3">
    <source>
        <dbReference type="Proteomes" id="UP000054321"/>
    </source>
</evidence>
<dbReference type="SUPFAM" id="SSF53383">
    <property type="entry name" value="PLP-dependent transferases"/>
    <property type="match status" value="1"/>
</dbReference>
<dbReference type="InterPro" id="IPR015424">
    <property type="entry name" value="PyrdxlP-dep_Trfase"/>
</dbReference>
<protein>
    <recommendedName>
        <fullName evidence="1">Aminotransferase class V domain-containing protein</fullName>
    </recommendedName>
</protein>
<dbReference type="Pfam" id="PF00266">
    <property type="entry name" value="Aminotran_5"/>
    <property type="match status" value="1"/>
</dbReference>
<keyword evidence="3" id="KW-1185">Reference proteome</keyword>
<dbReference type="Proteomes" id="UP000054321">
    <property type="component" value="Unassembled WGS sequence"/>
</dbReference>
<accession>A0A0C3D754</accession>
<organism evidence="2 3">
    <name type="scientific">Oidiodendron maius (strain Zn)</name>
    <dbReference type="NCBI Taxonomy" id="913774"/>
    <lineage>
        <taxon>Eukaryota</taxon>
        <taxon>Fungi</taxon>
        <taxon>Dikarya</taxon>
        <taxon>Ascomycota</taxon>
        <taxon>Pezizomycotina</taxon>
        <taxon>Leotiomycetes</taxon>
        <taxon>Leotiomycetes incertae sedis</taxon>
        <taxon>Myxotrichaceae</taxon>
        <taxon>Oidiodendron</taxon>
    </lineage>
</organism>
<dbReference type="InterPro" id="IPR015421">
    <property type="entry name" value="PyrdxlP-dep_Trfase_major"/>
</dbReference>
<reference evidence="3" key="2">
    <citation type="submission" date="2015-01" db="EMBL/GenBank/DDBJ databases">
        <title>Evolutionary Origins and Diversification of the Mycorrhizal Mutualists.</title>
        <authorList>
            <consortium name="DOE Joint Genome Institute"/>
            <consortium name="Mycorrhizal Genomics Consortium"/>
            <person name="Kohler A."/>
            <person name="Kuo A."/>
            <person name="Nagy L.G."/>
            <person name="Floudas D."/>
            <person name="Copeland A."/>
            <person name="Barry K.W."/>
            <person name="Cichocki N."/>
            <person name="Veneault-Fourrey C."/>
            <person name="LaButti K."/>
            <person name="Lindquist E.A."/>
            <person name="Lipzen A."/>
            <person name="Lundell T."/>
            <person name="Morin E."/>
            <person name="Murat C."/>
            <person name="Riley R."/>
            <person name="Ohm R."/>
            <person name="Sun H."/>
            <person name="Tunlid A."/>
            <person name="Henrissat B."/>
            <person name="Grigoriev I.V."/>
            <person name="Hibbett D.S."/>
            <person name="Martin F."/>
        </authorList>
    </citation>
    <scope>NUCLEOTIDE SEQUENCE [LARGE SCALE GENOMIC DNA]</scope>
    <source>
        <strain evidence="3">Zn</strain>
    </source>
</reference>
<dbReference type="Gene3D" id="3.90.1150.10">
    <property type="entry name" value="Aspartate Aminotransferase, domain 1"/>
    <property type="match status" value="1"/>
</dbReference>
<feature type="domain" description="Aminotransferase class V" evidence="1">
    <location>
        <begin position="21"/>
        <end position="389"/>
    </location>
</feature>